<evidence type="ECO:0000256" key="6">
    <source>
        <dbReference type="ARBA" id="ARBA00023001"/>
    </source>
</evidence>
<evidence type="ECO:0000256" key="9">
    <source>
        <dbReference type="ARBA" id="ARBA00023326"/>
    </source>
</evidence>
<keyword evidence="8" id="KW-0326">Glycosidase</keyword>
<sequence>MSDWQGTMSTISPITGLDMNMPGDIFLLLEGDSAATGSWWGQNLTSYVQNDTIPEARLDDMATRILAAWYLLGQDSPDYPATNFDSFDPLDDSINAHIDVQDDHADLVRTIGACLHYSPEEQKMALFLSPERSEASSWLAAMLVHQALDQTALQINKVLKMVFWLWAGVPDVALVFIAADSGEGALSYVAPNPIEPNQDGDRLNLTAWHSGEDLILAVAEQNDNTIVVVNSVGPLIVESWIDHPNVTAVLWAGLQGSETGNAITDVLYGDWNPSGRLPYTIAKSVEDYSAHLVVGGGPDDIISVDYTEGDLTVTAVESSEGSNPGLEDAWAQGKATPLEFGASTALWLHRPAFNVTFNVQNTGDRYGGEIPQLYLNMPSSSGEPPSLLKGFTDIAAAPGETRTVSILLSRYDASIWDTEAQGWRRPDDEIGITVGRSSRDGKLVGKLPL</sequence>
<comment type="pathway">
    <text evidence="2">Glycan metabolism; cellulose degradation.</text>
</comment>
<dbReference type="PANTHER" id="PTHR42715">
    <property type="entry name" value="BETA-GLUCOSIDASE"/>
    <property type="match status" value="1"/>
</dbReference>
<dbReference type="AlphaFoldDB" id="A0AAW0C696"/>
<evidence type="ECO:0000256" key="3">
    <source>
        <dbReference type="ARBA" id="ARBA00005336"/>
    </source>
</evidence>
<reference evidence="11 12" key="1">
    <citation type="submission" date="2024-01" db="EMBL/GenBank/DDBJ databases">
        <title>A draft genome for a cacao thread blight-causing isolate of Paramarasmius palmivorus.</title>
        <authorList>
            <person name="Baruah I.K."/>
            <person name="Bukari Y."/>
            <person name="Amoako-Attah I."/>
            <person name="Meinhardt L.W."/>
            <person name="Bailey B.A."/>
            <person name="Cohen S.P."/>
        </authorList>
    </citation>
    <scope>NUCLEOTIDE SEQUENCE [LARGE SCALE GENOMIC DNA]</scope>
    <source>
        <strain evidence="11 12">GH-12</strain>
    </source>
</reference>
<evidence type="ECO:0000256" key="5">
    <source>
        <dbReference type="ARBA" id="ARBA00022801"/>
    </source>
</evidence>
<keyword evidence="9" id="KW-0624">Polysaccharide degradation</keyword>
<evidence type="ECO:0000256" key="8">
    <source>
        <dbReference type="ARBA" id="ARBA00023295"/>
    </source>
</evidence>
<dbReference type="Pfam" id="PF01915">
    <property type="entry name" value="Glyco_hydro_3_C"/>
    <property type="match status" value="1"/>
</dbReference>
<dbReference type="SUPFAM" id="SSF51445">
    <property type="entry name" value="(Trans)glycosidases"/>
    <property type="match status" value="1"/>
</dbReference>
<keyword evidence="7" id="KW-0119">Carbohydrate metabolism</keyword>
<evidence type="ECO:0000256" key="7">
    <source>
        <dbReference type="ARBA" id="ARBA00023277"/>
    </source>
</evidence>
<proteinExistence type="inferred from homology"/>
<accession>A0AAW0C696</accession>
<evidence type="ECO:0000256" key="4">
    <source>
        <dbReference type="ARBA" id="ARBA00012744"/>
    </source>
</evidence>
<comment type="catalytic activity">
    <reaction evidence="1">
        <text>Hydrolysis of terminal, non-reducing beta-D-glucosyl residues with release of beta-D-glucose.</text>
        <dbReference type="EC" id="3.2.1.21"/>
    </reaction>
</comment>
<dbReference type="SUPFAM" id="SSF52279">
    <property type="entry name" value="Beta-D-glucan exohydrolase, C-terminal domain"/>
    <property type="match status" value="1"/>
</dbReference>
<keyword evidence="6" id="KW-0136">Cellulose degradation</keyword>
<dbReference type="EC" id="3.2.1.21" evidence="4"/>
<dbReference type="Gene3D" id="3.20.20.300">
    <property type="entry name" value="Glycoside hydrolase, family 3, N-terminal domain"/>
    <property type="match status" value="1"/>
</dbReference>
<evidence type="ECO:0000259" key="10">
    <source>
        <dbReference type="SMART" id="SM01217"/>
    </source>
</evidence>
<evidence type="ECO:0000256" key="1">
    <source>
        <dbReference type="ARBA" id="ARBA00000448"/>
    </source>
</evidence>
<name>A0AAW0C696_9AGAR</name>
<keyword evidence="5" id="KW-0378">Hydrolase</keyword>
<dbReference type="GO" id="GO:0008422">
    <property type="term" value="F:beta-glucosidase activity"/>
    <property type="evidence" value="ECO:0007669"/>
    <property type="project" value="UniProtKB-EC"/>
</dbReference>
<evidence type="ECO:0000313" key="12">
    <source>
        <dbReference type="Proteomes" id="UP001383192"/>
    </source>
</evidence>
<dbReference type="InterPro" id="IPR050288">
    <property type="entry name" value="Cellulose_deg_GH3"/>
</dbReference>
<keyword evidence="12" id="KW-1185">Reference proteome</keyword>
<dbReference type="Gene3D" id="2.60.40.10">
    <property type="entry name" value="Immunoglobulins"/>
    <property type="match status" value="1"/>
</dbReference>
<protein>
    <recommendedName>
        <fullName evidence="4">beta-glucosidase</fullName>
        <ecNumber evidence="4">3.2.1.21</ecNumber>
    </recommendedName>
</protein>
<dbReference type="InterPro" id="IPR002772">
    <property type="entry name" value="Glyco_hydro_3_C"/>
</dbReference>
<dbReference type="GO" id="GO:0005576">
    <property type="term" value="C:extracellular region"/>
    <property type="evidence" value="ECO:0007669"/>
    <property type="project" value="UniProtKB-SubCell"/>
</dbReference>
<dbReference type="InterPro" id="IPR036962">
    <property type="entry name" value="Glyco_hydro_3_N_sf"/>
</dbReference>
<comment type="similarity">
    <text evidence="3">Belongs to the glycosyl hydrolase 3 family.</text>
</comment>
<gene>
    <name evidence="11" type="ORF">VNI00_012133</name>
</gene>
<organism evidence="11 12">
    <name type="scientific">Paramarasmius palmivorus</name>
    <dbReference type="NCBI Taxonomy" id="297713"/>
    <lineage>
        <taxon>Eukaryota</taxon>
        <taxon>Fungi</taxon>
        <taxon>Dikarya</taxon>
        <taxon>Basidiomycota</taxon>
        <taxon>Agaricomycotina</taxon>
        <taxon>Agaricomycetes</taxon>
        <taxon>Agaricomycetidae</taxon>
        <taxon>Agaricales</taxon>
        <taxon>Marasmiineae</taxon>
        <taxon>Marasmiaceae</taxon>
        <taxon>Paramarasmius</taxon>
    </lineage>
</organism>
<dbReference type="InterPro" id="IPR013783">
    <property type="entry name" value="Ig-like_fold"/>
</dbReference>
<dbReference type="InterPro" id="IPR036881">
    <property type="entry name" value="Glyco_hydro_3_C_sf"/>
</dbReference>
<dbReference type="GO" id="GO:0009251">
    <property type="term" value="P:glucan catabolic process"/>
    <property type="evidence" value="ECO:0007669"/>
    <property type="project" value="TreeGrafter"/>
</dbReference>
<dbReference type="PANTHER" id="PTHR42715:SF2">
    <property type="entry name" value="BETA-GLUCOSIDASE F-RELATED"/>
    <property type="match status" value="1"/>
</dbReference>
<dbReference type="Pfam" id="PF14310">
    <property type="entry name" value="Fn3-like"/>
    <property type="match status" value="1"/>
</dbReference>
<dbReference type="Gene3D" id="3.40.50.1700">
    <property type="entry name" value="Glycoside hydrolase family 3 C-terminal domain"/>
    <property type="match status" value="1"/>
</dbReference>
<comment type="caution">
    <text evidence="11">The sequence shown here is derived from an EMBL/GenBank/DDBJ whole genome shotgun (WGS) entry which is preliminary data.</text>
</comment>
<feature type="domain" description="Fibronectin type III-like" evidence="10">
    <location>
        <begin position="369"/>
        <end position="438"/>
    </location>
</feature>
<dbReference type="SMART" id="SM01217">
    <property type="entry name" value="Fn3_like"/>
    <property type="match status" value="1"/>
</dbReference>
<evidence type="ECO:0000313" key="11">
    <source>
        <dbReference type="EMBL" id="KAK7034726.1"/>
    </source>
</evidence>
<dbReference type="InterPro" id="IPR026891">
    <property type="entry name" value="Fn3-like"/>
</dbReference>
<dbReference type="Proteomes" id="UP001383192">
    <property type="component" value="Unassembled WGS sequence"/>
</dbReference>
<dbReference type="InterPro" id="IPR017853">
    <property type="entry name" value="GH"/>
</dbReference>
<evidence type="ECO:0000256" key="2">
    <source>
        <dbReference type="ARBA" id="ARBA00004987"/>
    </source>
</evidence>
<dbReference type="EMBL" id="JAYKXP010000055">
    <property type="protein sequence ID" value="KAK7034726.1"/>
    <property type="molecule type" value="Genomic_DNA"/>
</dbReference>